<evidence type="ECO:0000256" key="6">
    <source>
        <dbReference type="ARBA" id="ARBA00040353"/>
    </source>
</evidence>
<dbReference type="InterPro" id="IPR003685">
    <property type="entry name" value="PsaD"/>
</dbReference>
<feature type="region of interest" description="Disordered" evidence="8">
    <location>
        <begin position="581"/>
        <end position="608"/>
    </location>
</feature>
<evidence type="ECO:0000256" key="3">
    <source>
        <dbReference type="ARBA" id="ARBA00022531"/>
    </source>
</evidence>
<dbReference type="Gene3D" id="3.30.1470.10">
    <property type="entry name" value="Photosystem I PsaD, reaction center subunit II"/>
    <property type="match status" value="1"/>
</dbReference>
<evidence type="ECO:0000313" key="10">
    <source>
        <dbReference type="Proteomes" id="UP000236333"/>
    </source>
</evidence>
<dbReference type="PANTHER" id="PTHR31982:SF5">
    <property type="entry name" value="PHOTOSYSTEM I REACTION CENTER SUBUNIT II, CHLOROPLASTIC"/>
    <property type="match status" value="1"/>
</dbReference>
<organism evidence="9 10">
    <name type="scientific">Tetrabaena socialis</name>
    <dbReference type="NCBI Taxonomy" id="47790"/>
    <lineage>
        <taxon>Eukaryota</taxon>
        <taxon>Viridiplantae</taxon>
        <taxon>Chlorophyta</taxon>
        <taxon>core chlorophytes</taxon>
        <taxon>Chlorophyceae</taxon>
        <taxon>CS clade</taxon>
        <taxon>Chlamydomonadales</taxon>
        <taxon>Tetrabaenaceae</taxon>
        <taxon>Tetrabaena</taxon>
    </lineage>
</organism>
<dbReference type="PANTHER" id="PTHR31982">
    <property type="entry name" value="PHOTOSYSTEM I REACTION CENTER SUBUNIT II-1, CHLOROPLASTIC-RELATED"/>
    <property type="match status" value="1"/>
</dbReference>
<sequence length="932" mass="96280">MGPEEVAAPAAAKKVVEKAPWVVPALNPDTPSPIFGGGTGGLLRKAQTEEFHVITWESKKEQIFEMPTGGAAIMRQGPNLLKFAKKEQRLALTTQLRTKYKYTPAFYRVSPDGKVQYFHPADGVYPEKVNAGRVGGNQNMRSIGENVNPIKVKFSGRMISPAGIEAVFPPAGTKLPHDPYRELLRCLALWLAGSPYPQLGPHAAQLPSLGHRLRLHHADLWPVPGAPKAKLKDVLLGPSGCAAFRLKHDGLRDVVVLDVHMLALLKQHEPDAMAELGASSKETKLWTLLNEEAHGGGSEAGAAARSNPCQLGEEVPRLLGAVRPSKSVRALCGEEPAVFEVELQVHMLALLKQHEPDAMAELGASSKETKLWTLLNEEAHGGGSEAGAAARSNPCQLGEEVPRLLGAVRPSKSVRALCGEEPAVFEVELQAQMTQLPYGAVSGAGATKGALRQALDGAEAAASAPGLARPGGRDSDGGAGALLRVVKTTVDDVAVLNLQRFARAALESELLRRFPGGADTAAAKRCVARLLAAAPRPHRLHFAHLGAEVPRLLGAVRPGKSLRALCGEEPGVFEVELQEQPAAPARTATAPPPPPPPSRPAAPAAAAPAPAPAPPYVLIDDPYSPELVDMLQHCRHCGQLGLSVKAAGRFPALVSLYAPAVPGAASAAAGAAGDGGAQGWPAAVYLLDWAAADGLYGGGAGGEAAAGALLSCLRGLLADAGVAKVVYGVEGVRRLEAAIKGGVAAVNVLDTQLVRPLGGGQLAVAAGAAHLLPELWDDPYSPELVDMLQHCRHCGQLGLSVKAAGRVPALVSLYAPAVAGGSNVAAAAGDGGAQGWPAAVYLLDCAAADGLYGGGAGGEAAAGALLSCLRGLLADAGVAKVVYGVEGVVELSEALAGIGLWADRPELLAALKQRHLAAMRDALWAASGRDRA</sequence>
<dbReference type="GO" id="GO:0009538">
    <property type="term" value="C:photosystem I reaction center"/>
    <property type="evidence" value="ECO:0007669"/>
    <property type="project" value="InterPro"/>
</dbReference>
<protein>
    <recommendedName>
        <fullName evidence="6">Photosystem I reaction center subunit II, chloroplastic</fullName>
    </recommendedName>
    <alternativeName>
        <fullName evidence="7">Photosystem I 20 kDa subunit</fullName>
    </alternativeName>
</protein>
<evidence type="ECO:0000256" key="7">
    <source>
        <dbReference type="ARBA" id="ARBA00041481"/>
    </source>
</evidence>
<dbReference type="GO" id="GO:0009535">
    <property type="term" value="C:chloroplast thylakoid membrane"/>
    <property type="evidence" value="ECO:0007669"/>
    <property type="project" value="UniProtKB-SubCell"/>
</dbReference>
<evidence type="ECO:0000256" key="2">
    <source>
        <dbReference type="ARBA" id="ARBA00009926"/>
    </source>
</evidence>
<dbReference type="SUPFAM" id="SSF64234">
    <property type="entry name" value="Photosystem I subunit PsaD"/>
    <property type="match status" value="1"/>
</dbReference>
<dbReference type="EMBL" id="PGGS01000493">
    <property type="protein sequence ID" value="PNH03521.1"/>
    <property type="molecule type" value="Genomic_DNA"/>
</dbReference>
<evidence type="ECO:0000256" key="5">
    <source>
        <dbReference type="ARBA" id="ARBA00025555"/>
    </source>
</evidence>
<evidence type="ECO:0000256" key="4">
    <source>
        <dbReference type="ARBA" id="ARBA00022836"/>
    </source>
</evidence>
<dbReference type="Pfam" id="PF02531">
    <property type="entry name" value="PsaD"/>
    <property type="match status" value="1"/>
</dbReference>
<dbReference type="AlphaFoldDB" id="A0A2J7ZTC6"/>
<dbReference type="InterPro" id="IPR036579">
    <property type="entry name" value="PsaD_sf"/>
</dbReference>
<evidence type="ECO:0000256" key="8">
    <source>
        <dbReference type="SAM" id="MobiDB-lite"/>
    </source>
</evidence>
<keyword evidence="3" id="KW-0602">Photosynthesis</keyword>
<dbReference type="OrthoDB" id="562692at2759"/>
<comment type="similarity">
    <text evidence="2">Belongs to the PsaD family.</text>
</comment>
<evidence type="ECO:0000256" key="1">
    <source>
        <dbReference type="ARBA" id="ARBA00004185"/>
    </source>
</evidence>
<dbReference type="GO" id="GO:0015979">
    <property type="term" value="P:photosynthesis"/>
    <property type="evidence" value="ECO:0007669"/>
    <property type="project" value="UniProtKB-KW"/>
</dbReference>
<comment type="subcellular location">
    <subcellularLocation>
        <location evidence="1">Plastid</location>
        <location evidence="1">Chloroplast thylakoid membrane</location>
        <topology evidence="1">Peripheral membrane protein</topology>
        <orientation evidence="1">Stromal side</orientation>
    </subcellularLocation>
</comment>
<reference evidence="9 10" key="1">
    <citation type="journal article" date="2017" name="Mol. Biol. Evol.">
        <title>The 4-celled Tetrabaena socialis nuclear genome reveals the essential components for genetic control of cell number at the origin of multicellularity in the volvocine lineage.</title>
        <authorList>
            <person name="Featherston J."/>
            <person name="Arakaki Y."/>
            <person name="Hanschen E.R."/>
            <person name="Ferris P.J."/>
            <person name="Michod R.E."/>
            <person name="Olson B.J.S.C."/>
            <person name="Nozaki H."/>
            <person name="Durand P.M."/>
        </authorList>
    </citation>
    <scope>NUCLEOTIDE SEQUENCE [LARGE SCALE GENOMIC DNA]</scope>
    <source>
        <strain evidence="9 10">NIES-571</strain>
    </source>
</reference>
<gene>
    <name evidence="9" type="ORF">TSOC_010417</name>
</gene>
<keyword evidence="10" id="KW-1185">Reference proteome</keyword>
<comment type="function">
    <text evidence="5">PsaD can form complexes with ferredoxin and ferredoxin-oxidoreductase in photosystem I (PS I) reaction center. PSAD may encode the ferredoxin-docking protein.</text>
</comment>
<accession>A0A2J7ZTC6</accession>
<dbReference type="Proteomes" id="UP000236333">
    <property type="component" value="Unassembled WGS sequence"/>
</dbReference>
<evidence type="ECO:0000313" key="9">
    <source>
        <dbReference type="EMBL" id="PNH03521.1"/>
    </source>
</evidence>
<proteinExistence type="inferred from homology"/>
<feature type="compositionally biased region" description="Pro residues" evidence="8">
    <location>
        <begin position="590"/>
        <end position="600"/>
    </location>
</feature>
<name>A0A2J7ZTC6_9CHLO</name>
<comment type="caution">
    <text evidence="9">The sequence shown here is derived from an EMBL/GenBank/DDBJ whole genome shotgun (WGS) entry which is preliminary data.</text>
</comment>
<keyword evidence="4" id="KW-0603">Photosystem I</keyword>